<evidence type="ECO:0000256" key="3">
    <source>
        <dbReference type="ARBA" id="ARBA00023125"/>
    </source>
</evidence>
<keyword evidence="4" id="KW-0804">Transcription</keyword>
<dbReference type="PRINTS" id="PR00367">
    <property type="entry name" value="ETHRSPELEMNT"/>
</dbReference>
<dbReference type="EMBL" id="NMUH01001180">
    <property type="protein sequence ID" value="MQL89817.1"/>
    <property type="molecule type" value="Genomic_DNA"/>
</dbReference>
<evidence type="ECO:0000313" key="9">
    <source>
        <dbReference type="Proteomes" id="UP000652761"/>
    </source>
</evidence>
<dbReference type="CDD" id="cd00018">
    <property type="entry name" value="AP2"/>
    <property type="match status" value="1"/>
</dbReference>
<evidence type="ECO:0000256" key="6">
    <source>
        <dbReference type="SAM" id="MobiDB-lite"/>
    </source>
</evidence>
<keyword evidence="2" id="KW-0805">Transcription regulation</keyword>
<dbReference type="InterPro" id="IPR036955">
    <property type="entry name" value="AP2/ERF_dom_sf"/>
</dbReference>
<gene>
    <name evidence="8" type="ORF">Taro_022400</name>
</gene>
<keyword evidence="9" id="KW-1185">Reference proteome</keyword>
<feature type="compositionally biased region" description="Low complexity" evidence="6">
    <location>
        <begin position="201"/>
        <end position="238"/>
    </location>
</feature>
<dbReference type="OrthoDB" id="786597at2759"/>
<feature type="region of interest" description="Disordered" evidence="6">
    <location>
        <begin position="196"/>
        <end position="283"/>
    </location>
</feature>
<dbReference type="FunFam" id="3.30.730.10:FF:000001">
    <property type="entry name" value="Ethylene-responsive transcription factor 2"/>
    <property type="match status" value="1"/>
</dbReference>
<comment type="subcellular location">
    <subcellularLocation>
        <location evidence="1">Nucleus</location>
    </subcellularLocation>
</comment>
<feature type="compositionally biased region" description="Low complexity" evidence="6">
    <location>
        <begin position="253"/>
        <end position="264"/>
    </location>
</feature>
<evidence type="ECO:0000256" key="2">
    <source>
        <dbReference type="ARBA" id="ARBA00023015"/>
    </source>
</evidence>
<dbReference type="PROSITE" id="PS51032">
    <property type="entry name" value="AP2_ERF"/>
    <property type="match status" value="1"/>
</dbReference>
<dbReference type="SUPFAM" id="SSF54171">
    <property type="entry name" value="DNA-binding domain"/>
    <property type="match status" value="1"/>
</dbReference>
<evidence type="ECO:0000313" key="8">
    <source>
        <dbReference type="EMBL" id="MQL89817.1"/>
    </source>
</evidence>
<dbReference type="SMR" id="A0A843V589"/>
<protein>
    <recommendedName>
        <fullName evidence="7">AP2/ERF domain-containing protein</fullName>
    </recommendedName>
</protein>
<reference evidence="8" key="1">
    <citation type="submission" date="2017-07" db="EMBL/GenBank/DDBJ databases">
        <title>Taro Niue Genome Assembly and Annotation.</title>
        <authorList>
            <person name="Atibalentja N."/>
            <person name="Keating K."/>
            <person name="Fields C.J."/>
        </authorList>
    </citation>
    <scope>NUCLEOTIDE SEQUENCE</scope>
    <source>
        <strain evidence="8">Niue_2</strain>
        <tissue evidence="8">Leaf</tissue>
    </source>
</reference>
<dbReference type="GO" id="GO:0005634">
    <property type="term" value="C:nucleus"/>
    <property type="evidence" value="ECO:0007669"/>
    <property type="project" value="UniProtKB-SubCell"/>
</dbReference>
<evidence type="ECO:0000259" key="7">
    <source>
        <dbReference type="PROSITE" id="PS51032"/>
    </source>
</evidence>
<dbReference type="PANTHER" id="PTHR31677">
    <property type="entry name" value="AP2 DOMAIN CLASS TRANSCRIPTION FACTOR"/>
    <property type="match status" value="1"/>
</dbReference>
<organism evidence="8 9">
    <name type="scientific">Colocasia esculenta</name>
    <name type="common">Wild taro</name>
    <name type="synonym">Arum esculentum</name>
    <dbReference type="NCBI Taxonomy" id="4460"/>
    <lineage>
        <taxon>Eukaryota</taxon>
        <taxon>Viridiplantae</taxon>
        <taxon>Streptophyta</taxon>
        <taxon>Embryophyta</taxon>
        <taxon>Tracheophyta</taxon>
        <taxon>Spermatophyta</taxon>
        <taxon>Magnoliopsida</taxon>
        <taxon>Liliopsida</taxon>
        <taxon>Araceae</taxon>
        <taxon>Aroideae</taxon>
        <taxon>Colocasieae</taxon>
        <taxon>Colocasia</taxon>
    </lineage>
</organism>
<feature type="region of interest" description="Disordered" evidence="6">
    <location>
        <begin position="44"/>
        <end position="67"/>
    </location>
</feature>
<keyword evidence="5" id="KW-0539">Nucleus</keyword>
<evidence type="ECO:0000256" key="5">
    <source>
        <dbReference type="ARBA" id="ARBA00023242"/>
    </source>
</evidence>
<evidence type="ECO:0000256" key="4">
    <source>
        <dbReference type="ARBA" id="ARBA00023163"/>
    </source>
</evidence>
<sequence>MASPTNFTAPCCAAAETKNQASMMTMAPPAAAVAPLVPPTASTLSELPSRSPFLRQPQPAPRRYRGVRQRPWGKWAAEIRDPHKAARVWLGTFDTAEDAARAYDAAALRFRGSRAKLNFPEDIHLLPPGPAAAAGAPASQPLPHPDVSTLLAASHMAAQPDGRFSAADMQDYMRYWQLLHGAGQLQRQLSAANLPNQLFHSSPSPSPSMGSSSTSPLGVPANPGSSHANSSASTPSNSIPLLYAMGRTEHQEQQPSRHSAQQQQGFPGYIWPESGRYPPSSTG</sequence>
<dbReference type="InterPro" id="IPR001471">
    <property type="entry name" value="AP2/ERF_dom"/>
</dbReference>
<dbReference type="InterPro" id="IPR016177">
    <property type="entry name" value="DNA-bd_dom_sf"/>
</dbReference>
<accession>A0A843V589</accession>
<feature type="domain" description="AP2/ERF" evidence="7">
    <location>
        <begin position="63"/>
        <end position="120"/>
    </location>
</feature>
<name>A0A843V589_COLES</name>
<dbReference type="GO" id="GO:0003677">
    <property type="term" value="F:DNA binding"/>
    <property type="evidence" value="ECO:0007669"/>
    <property type="project" value="UniProtKB-KW"/>
</dbReference>
<proteinExistence type="predicted"/>
<dbReference type="SMART" id="SM00380">
    <property type="entry name" value="AP2"/>
    <property type="match status" value="1"/>
</dbReference>
<dbReference type="GO" id="GO:0003700">
    <property type="term" value="F:DNA-binding transcription factor activity"/>
    <property type="evidence" value="ECO:0007669"/>
    <property type="project" value="InterPro"/>
</dbReference>
<dbReference type="AlphaFoldDB" id="A0A843V589"/>
<keyword evidence="3" id="KW-0238">DNA-binding</keyword>
<dbReference type="Proteomes" id="UP000652761">
    <property type="component" value="Unassembled WGS sequence"/>
</dbReference>
<comment type="caution">
    <text evidence="8">The sequence shown here is derived from an EMBL/GenBank/DDBJ whole genome shotgun (WGS) entry which is preliminary data.</text>
</comment>
<evidence type="ECO:0000256" key="1">
    <source>
        <dbReference type="ARBA" id="ARBA00004123"/>
    </source>
</evidence>
<dbReference type="PANTHER" id="PTHR31677:SF196">
    <property type="entry name" value="ETHYLENE-RESPONSIVE TRANSCRIPTION FACTOR ERF109"/>
    <property type="match status" value="1"/>
</dbReference>
<dbReference type="Gene3D" id="3.30.730.10">
    <property type="entry name" value="AP2/ERF domain"/>
    <property type="match status" value="1"/>
</dbReference>
<dbReference type="Pfam" id="PF00847">
    <property type="entry name" value="AP2"/>
    <property type="match status" value="1"/>
</dbReference>